<protein>
    <submittedName>
        <fullName evidence="3">Uncharacterized protein</fullName>
    </submittedName>
</protein>
<gene>
    <name evidence="3" type="ORF">UFOVP1350_20</name>
    <name evidence="1" type="ORF">UFOVP301_17</name>
    <name evidence="2" type="ORF">UFOVP576_11</name>
</gene>
<evidence type="ECO:0000313" key="3">
    <source>
        <dbReference type="EMBL" id="CAB4199593.1"/>
    </source>
</evidence>
<dbReference type="EMBL" id="LR797293">
    <property type="protein sequence ID" value="CAB4199593.1"/>
    <property type="molecule type" value="Genomic_DNA"/>
</dbReference>
<organism evidence="3">
    <name type="scientific">uncultured Caudovirales phage</name>
    <dbReference type="NCBI Taxonomy" id="2100421"/>
    <lineage>
        <taxon>Viruses</taxon>
        <taxon>Duplodnaviria</taxon>
        <taxon>Heunggongvirae</taxon>
        <taxon>Uroviricota</taxon>
        <taxon>Caudoviricetes</taxon>
        <taxon>Peduoviridae</taxon>
        <taxon>Maltschvirus</taxon>
        <taxon>Maltschvirus maltsch</taxon>
    </lineage>
</organism>
<evidence type="ECO:0000313" key="2">
    <source>
        <dbReference type="EMBL" id="CAB4150654.1"/>
    </source>
</evidence>
<proteinExistence type="predicted"/>
<reference evidence="3" key="1">
    <citation type="submission" date="2020-05" db="EMBL/GenBank/DDBJ databases">
        <authorList>
            <person name="Chiriac C."/>
            <person name="Salcher M."/>
            <person name="Ghai R."/>
            <person name="Kavagutti S V."/>
        </authorList>
    </citation>
    <scope>NUCLEOTIDE SEQUENCE</scope>
</reference>
<dbReference type="EMBL" id="LR796308">
    <property type="protein sequence ID" value="CAB4135879.1"/>
    <property type="molecule type" value="Genomic_DNA"/>
</dbReference>
<evidence type="ECO:0000313" key="1">
    <source>
        <dbReference type="EMBL" id="CAB4135879.1"/>
    </source>
</evidence>
<name>A0A6J5RQS1_9CAUD</name>
<accession>A0A6J5RQS1</accession>
<dbReference type="EMBL" id="LR796550">
    <property type="protein sequence ID" value="CAB4150654.1"/>
    <property type="molecule type" value="Genomic_DNA"/>
</dbReference>
<sequence>MTIEIKKLHWAQIMARDVKRKLMVMPSNNSSAIVHYWAGRHDGKIGWLVGPSAMSKTKLRPWMPFALDNDAFASWTTGREWSEDAWLAMLNNVRNQKLNPRWVLVPDVVADREATLAKWEQYAPVAARYGWPLAIAVQDGMTPDDIPTDAEVVFIGGTTEWKWRSLPMWAQTGIRVHVGRVNEVERLHICERWRVESVDGTGWMQGTENGRQARALGQWLEGVALPHRELAMTV</sequence>